<dbReference type="PIR" id="F90528">
    <property type="entry name" value="F90528"/>
</dbReference>
<evidence type="ECO:0000313" key="2">
    <source>
        <dbReference type="Proteomes" id="UP000000528"/>
    </source>
</evidence>
<reference evidence="1 2" key="1">
    <citation type="journal article" date="2001" name="Nucleic Acids Res.">
        <title>The complete genome sequence of the murine respiratory pathogen Mycoplasma pulmonis.</title>
        <authorList>
            <person name="Chambaud I."/>
            <person name="Heilig R."/>
            <person name="Ferris S."/>
            <person name="Barbe V."/>
            <person name="Samson D."/>
            <person name="Galisson F."/>
            <person name="Moszer I."/>
            <person name="Dybvig K."/>
            <person name="Wroblewski H."/>
            <person name="Viari A."/>
            <person name="Rocha E.P.C."/>
            <person name="Blanchard A."/>
        </authorList>
    </citation>
    <scope>NUCLEOTIDE SEQUENCE [LARGE SCALE GENOMIC DNA]</scope>
    <source>
        <strain evidence="1 2">UAB CTIP</strain>
    </source>
</reference>
<dbReference type="EMBL" id="AL445563">
    <property type="protein sequence ID" value="CAC13307.1"/>
    <property type="molecule type" value="Genomic_DNA"/>
</dbReference>
<protein>
    <submittedName>
        <fullName evidence="1">Uncharacterized protein</fullName>
    </submittedName>
</protein>
<evidence type="ECO:0000313" key="1">
    <source>
        <dbReference type="EMBL" id="CAC13307.1"/>
    </source>
</evidence>
<dbReference type="AlphaFoldDB" id="Q98R76"/>
<organism evidence="2">
    <name type="scientific">Mycoplasmopsis pulmonis (strain UAB CTIP)</name>
    <name type="common">Mycoplasma pulmonis</name>
    <dbReference type="NCBI Taxonomy" id="272635"/>
    <lineage>
        <taxon>Bacteria</taxon>
        <taxon>Bacillati</taxon>
        <taxon>Mycoplasmatota</taxon>
        <taxon>Mycoplasmoidales</taxon>
        <taxon>Metamycoplasmataceae</taxon>
        <taxon>Mycoplasmopsis</taxon>
    </lineage>
</organism>
<name>Q98R76_MYCPU</name>
<gene>
    <name evidence="1" type="ordered locus">MYPU_1340</name>
</gene>
<proteinExistence type="predicted"/>
<keyword evidence="2" id="KW-1185">Reference proteome</keyword>
<dbReference type="KEGG" id="mpu:MYPU_1340"/>
<dbReference type="HOGENOM" id="CLU_3137944_0_0_14"/>
<sequence>MSNLILELALLLFLFFKVFGVLIPEKKFKKHYSFFIFWKELFCYLLDFF</sequence>
<dbReference type="Proteomes" id="UP000000528">
    <property type="component" value="Chromosome"/>
</dbReference>
<accession>Q98R76</accession>